<feature type="transmembrane region" description="Helical" evidence="1">
    <location>
        <begin position="62"/>
        <end position="79"/>
    </location>
</feature>
<feature type="transmembrane region" description="Helical" evidence="1">
    <location>
        <begin position="88"/>
        <end position="106"/>
    </location>
</feature>
<dbReference type="EMBL" id="APRP01000031">
    <property type="protein sequence ID" value="ENW98808.1"/>
    <property type="molecule type" value="Genomic_DNA"/>
</dbReference>
<reference evidence="2 3" key="1">
    <citation type="submission" date="2013-02" db="EMBL/GenBank/DDBJ databases">
        <title>The Genome Sequence of Acinetobacter sp. ANC 3862.</title>
        <authorList>
            <consortium name="The Broad Institute Genome Sequencing Platform"/>
            <consortium name="The Broad Institute Genome Sequencing Center for Infectious Disease"/>
            <person name="Cerqueira G."/>
            <person name="Feldgarden M."/>
            <person name="Courvalin P."/>
            <person name="Perichon B."/>
            <person name="Grillot-Courvalin C."/>
            <person name="Clermont D."/>
            <person name="Rocha E."/>
            <person name="Yoon E.-J."/>
            <person name="Nemec A."/>
            <person name="Walker B."/>
            <person name="Young S.K."/>
            <person name="Zeng Q."/>
            <person name="Gargeya S."/>
            <person name="Fitzgerald M."/>
            <person name="Haas B."/>
            <person name="Abouelleil A."/>
            <person name="Alvarado L."/>
            <person name="Arachchi H.M."/>
            <person name="Berlin A.M."/>
            <person name="Chapman S.B."/>
            <person name="Dewar J."/>
            <person name="Goldberg J."/>
            <person name="Griggs A."/>
            <person name="Gujja S."/>
            <person name="Hansen M."/>
            <person name="Howarth C."/>
            <person name="Imamovic A."/>
            <person name="Larimer J."/>
            <person name="McCowan C."/>
            <person name="Murphy C."/>
            <person name="Neiman D."/>
            <person name="Pearson M."/>
            <person name="Priest M."/>
            <person name="Roberts A."/>
            <person name="Saif S."/>
            <person name="Shea T."/>
            <person name="Sisk P."/>
            <person name="Sykes S."/>
            <person name="Wortman J."/>
            <person name="Nusbaum C."/>
            <person name="Birren B."/>
        </authorList>
    </citation>
    <scope>NUCLEOTIDE SEQUENCE [LARGE SCALE GENOMIC DNA]</scope>
    <source>
        <strain evidence="2 3">ANC 3862</strain>
    </source>
</reference>
<keyword evidence="1" id="KW-0812">Transmembrane</keyword>
<dbReference type="HOGENOM" id="CLU_1830772_0_0_6"/>
<proteinExistence type="predicted"/>
<dbReference type="PATRIC" id="fig|1217705.3.peg.2809"/>
<comment type="caution">
    <text evidence="2">The sequence shown here is derived from an EMBL/GenBank/DDBJ whole genome shotgun (WGS) entry which is preliminary data.</text>
</comment>
<dbReference type="RefSeq" id="WP_005218573.1">
    <property type="nucleotide sequence ID" value="NZ_JBBCOS010000005.1"/>
</dbReference>
<gene>
    <name evidence="2" type="ORF">F900_02893</name>
</gene>
<organism evidence="2 3">
    <name type="scientific">Acinetobacter modestus</name>
    <dbReference type="NCBI Taxonomy" id="1776740"/>
    <lineage>
        <taxon>Bacteria</taxon>
        <taxon>Pseudomonadati</taxon>
        <taxon>Pseudomonadota</taxon>
        <taxon>Gammaproteobacteria</taxon>
        <taxon>Moraxellales</taxon>
        <taxon>Moraxellaceae</taxon>
        <taxon>Acinetobacter</taxon>
    </lineage>
</organism>
<protein>
    <submittedName>
        <fullName evidence="2">Uncharacterized protein</fullName>
    </submittedName>
</protein>
<keyword evidence="1" id="KW-0472">Membrane</keyword>
<dbReference type="eggNOG" id="ENOG5031RM1">
    <property type="taxonomic scope" value="Bacteria"/>
</dbReference>
<dbReference type="Proteomes" id="UP000013248">
    <property type="component" value="Unassembled WGS sequence"/>
</dbReference>
<evidence type="ECO:0000313" key="2">
    <source>
        <dbReference type="EMBL" id="ENW98808.1"/>
    </source>
</evidence>
<evidence type="ECO:0000313" key="3">
    <source>
        <dbReference type="Proteomes" id="UP000013248"/>
    </source>
</evidence>
<dbReference type="STRING" id="1217705.F900_02893"/>
<name>N9LRF6_9GAMM</name>
<keyword evidence="1" id="KW-1133">Transmembrane helix</keyword>
<accession>N9LRF6</accession>
<evidence type="ECO:0000256" key="1">
    <source>
        <dbReference type="SAM" id="Phobius"/>
    </source>
</evidence>
<dbReference type="AlphaFoldDB" id="N9LRF6"/>
<feature type="transmembrane region" description="Helical" evidence="1">
    <location>
        <begin position="21"/>
        <end position="42"/>
    </location>
</feature>
<sequence>MKYSFLWALYRQDKGKAIRKGCWFLLPSIFNVFCFLNFHYHLLEWQVNPKSSIGRLIISPQFTLVILWDSLPFLLLLLIHQKFIARSLNIWVSITAIYFLIDAWYWSNYSSGTLLIVAWALPFLKIENTNLMGTYIQSNH</sequence>